<evidence type="ECO:0000313" key="1">
    <source>
        <dbReference type="EMBL" id="SPJ31691.1"/>
    </source>
</evidence>
<dbReference type="KEGG" id="pcu:PC_RS03340"/>
<sequence>MDTGFVTPDWSNALPSYAQDEYLPAIKKAGREAFAESASDIDQPLTCKDSVSAFAAESLFNHLEENVSPLKEHYFTVGVNSKVNNVQKQVIHPMEDEAKIQEKLTESLNSLQSSFQQLVQQIRQQQF</sequence>
<dbReference type="AlphaFoldDB" id="A0A2P9H9L1"/>
<gene>
    <name evidence="1" type="ORF">PC_RS03340</name>
</gene>
<dbReference type="STRING" id="264201.pc0696"/>
<reference evidence="1 2" key="1">
    <citation type="journal article" date="2004" name="Science">
        <title>Illuminating the evolutionary history of chlamydiae.</title>
        <authorList>
            <person name="Horn M."/>
            <person name="Collingro A."/>
            <person name="Schmitz-Esser S."/>
            <person name="Beier C.L."/>
            <person name="Purkhold U."/>
            <person name="Fartmann B."/>
            <person name="Brandt P."/>
            <person name="Nyakatura G.J."/>
            <person name="Droege M."/>
            <person name="Frishman D."/>
            <person name="Rattei T."/>
            <person name="Mewes H."/>
            <person name="Wagner M."/>
        </authorList>
    </citation>
    <scope>NUCLEOTIDE SEQUENCE [LARGE SCALE GENOMIC DNA]</scope>
    <source>
        <strain evidence="1 2">UWE25</strain>
    </source>
</reference>
<evidence type="ECO:0000313" key="2">
    <source>
        <dbReference type="Proteomes" id="UP000000529"/>
    </source>
</evidence>
<dbReference type="EMBL" id="BX908798">
    <property type="protein sequence ID" value="SPJ31691.1"/>
    <property type="molecule type" value="Genomic_DNA"/>
</dbReference>
<organism evidence="1 2">
    <name type="scientific">Protochlamydia amoebophila (strain UWE25)</name>
    <dbReference type="NCBI Taxonomy" id="264201"/>
    <lineage>
        <taxon>Bacteria</taxon>
        <taxon>Pseudomonadati</taxon>
        <taxon>Chlamydiota</taxon>
        <taxon>Chlamydiia</taxon>
        <taxon>Parachlamydiales</taxon>
        <taxon>Parachlamydiaceae</taxon>
        <taxon>Candidatus Protochlamydia</taxon>
    </lineage>
</organism>
<keyword evidence="2" id="KW-1185">Reference proteome</keyword>
<dbReference type="Proteomes" id="UP000000529">
    <property type="component" value="Chromosome"/>
</dbReference>
<accession>A0A2P9H9L1</accession>
<proteinExistence type="predicted"/>
<protein>
    <submittedName>
        <fullName evidence="1">Uncharacterized protein</fullName>
    </submittedName>
</protein>
<dbReference type="RefSeq" id="WP_044044865.1">
    <property type="nucleotide sequence ID" value="NC_005861.2"/>
</dbReference>
<name>A0A2P9H9L1_PARUW</name>